<keyword evidence="4" id="KW-0997">Cell inner membrane</keyword>
<feature type="transmembrane region" description="Helical" evidence="8">
    <location>
        <begin position="158"/>
        <end position="180"/>
    </location>
</feature>
<name>A0A9D1TC16_9FIRM</name>
<feature type="transmembrane region" description="Helical" evidence="8">
    <location>
        <begin position="127"/>
        <end position="146"/>
    </location>
</feature>
<evidence type="ECO:0000256" key="5">
    <source>
        <dbReference type="ARBA" id="ARBA00022692"/>
    </source>
</evidence>
<dbReference type="InterPro" id="IPR024989">
    <property type="entry name" value="MFS_assoc_dom"/>
</dbReference>
<organism evidence="10 11">
    <name type="scientific">Candidatus Ornithocaccomicrobium faecavium</name>
    <dbReference type="NCBI Taxonomy" id="2840890"/>
    <lineage>
        <taxon>Bacteria</taxon>
        <taxon>Bacillati</taxon>
        <taxon>Bacillota</taxon>
        <taxon>Clostridia</taxon>
        <taxon>Candidatus Ornithocaccomicrobium</taxon>
    </lineage>
</organism>
<dbReference type="GO" id="GO:0005886">
    <property type="term" value="C:plasma membrane"/>
    <property type="evidence" value="ECO:0007669"/>
    <property type="project" value="UniProtKB-SubCell"/>
</dbReference>
<feature type="transmembrane region" description="Helical" evidence="8">
    <location>
        <begin position="201"/>
        <end position="224"/>
    </location>
</feature>
<feature type="transmembrane region" description="Helical" evidence="8">
    <location>
        <begin position="41"/>
        <end position="58"/>
    </location>
</feature>
<sequence>MGYPLRYGLFMAAYYITNAVYQGYITLYFKHAGMNEAQRGALIAAVSLVSVFAQPFWGTVGDRSKSRARTIRLQCLGAAVSVLLFPLAGSQFGILLAFTCAFSAFYTSIQPMGDSVILESLQERDQPFGPIRWCGCVSFAVASMLFGYLVDGGGRERWILWFTAGLLAATCLSTWTLPQTGGAQKAGSKLSMLTLLKNRELMLLIALTMPLQLTMGYFYGFFSTHFTSLPGGSESLLGWCYLISALSETPFLLFSDKLFRKFGAGRLMLASVALLTLRWVLLAATDSVPINMVSQALHGGGFIVITVSTAKYISLTVPAELRSSGQMLLAVTGFGIARVAGNFLGGLAAMRMGEGNVFWFCAALTLLTLLVFAPYYLRKPPLNGETPAPEK</sequence>
<evidence type="ECO:0000256" key="7">
    <source>
        <dbReference type="ARBA" id="ARBA00023136"/>
    </source>
</evidence>
<feature type="transmembrane region" description="Helical" evidence="8">
    <location>
        <begin position="267"/>
        <end position="284"/>
    </location>
</feature>
<feature type="transmembrane region" description="Helical" evidence="8">
    <location>
        <begin position="12"/>
        <end position="29"/>
    </location>
</feature>
<evidence type="ECO:0000313" key="10">
    <source>
        <dbReference type="EMBL" id="HIV26713.1"/>
    </source>
</evidence>
<evidence type="ECO:0000313" key="11">
    <source>
        <dbReference type="Proteomes" id="UP000886884"/>
    </source>
</evidence>
<feature type="transmembrane region" description="Helical" evidence="8">
    <location>
        <begin position="296"/>
        <end position="315"/>
    </location>
</feature>
<evidence type="ECO:0000256" key="4">
    <source>
        <dbReference type="ARBA" id="ARBA00022519"/>
    </source>
</evidence>
<dbReference type="InterPro" id="IPR036259">
    <property type="entry name" value="MFS_trans_sf"/>
</dbReference>
<gene>
    <name evidence="10" type="ORF">IAA64_01985</name>
</gene>
<feature type="domain" description="Major facilitator superfamily (MFS) profile" evidence="9">
    <location>
        <begin position="200"/>
        <end position="391"/>
    </location>
</feature>
<evidence type="ECO:0000256" key="1">
    <source>
        <dbReference type="ARBA" id="ARBA00004429"/>
    </source>
</evidence>
<keyword evidence="2" id="KW-0813">Transport</keyword>
<reference evidence="10" key="1">
    <citation type="submission" date="2020-10" db="EMBL/GenBank/DDBJ databases">
        <authorList>
            <person name="Gilroy R."/>
        </authorList>
    </citation>
    <scope>NUCLEOTIDE SEQUENCE</scope>
    <source>
        <strain evidence="10">CHK183-6373</strain>
    </source>
</reference>
<evidence type="ECO:0000256" key="8">
    <source>
        <dbReference type="SAM" id="Phobius"/>
    </source>
</evidence>
<dbReference type="PANTHER" id="PTHR23522">
    <property type="entry name" value="BLL5896 PROTEIN"/>
    <property type="match status" value="1"/>
</dbReference>
<evidence type="ECO:0000259" key="9">
    <source>
        <dbReference type="PROSITE" id="PS50850"/>
    </source>
</evidence>
<keyword evidence="6 8" id="KW-1133">Transmembrane helix</keyword>
<keyword evidence="5 8" id="KW-0812">Transmembrane</keyword>
<accession>A0A9D1TC16</accession>
<evidence type="ECO:0000256" key="2">
    <source>
        <dbReference type="ARBA" id="ARBA00022448"/>
    </source>
</evidence>
<dbReference type="Gene3D" id="1.20.1250.20">
    <property type="entry name" value="MFS general substrate transporter like domains"/>
    <property type="match status" value="2"/>
</dbReference>
<dbReference type="PANTHER" id="PTHR23522:SF10">
    <property type="entry name" value="3-PHENYLPROPIONIC ACID TRANSPORTER-RELATED"/>
    <property type="match status" value="1"/>
</dbReference>
<evidence type="ECO:0000256" key="6">
    <source>
        <dbReference type="ARBA" id="ARBA00022989"/>
    </source>
</evidence>
<comment type="caution">
    <text evidence="10">The sequence shown here is derived from an EMBL/GenBank/DDBJ whole genome shotgun (WGS) entry which is preliminary data.</text>
</comment>
<reference evidence="10" key="2">
    <citation type="journal article" date="2021" name="PeerJ">
        <title>Extensive microbial diversity within the chicken gut microbiome revealed by metagenomics and culture.</title>
        <authorList>
            <person name="Gilroy R."/>
            <person name="Ravi A."/>
            <person name="Getino M."/>
            <person name="Pursley I."/>
            <person name="Horton D.L."/>
            <person name="Alikhan N.F."/>
            <person name="Baker D."/>
            <person name="Gharbi K."/>
            <person name="Hall N."/>
            <person name="Watson M."/>
            <person name="Adriaenssens E.M."/>
            <person name="Foster-Nyarko E."/>
            <person name="Jarju S."/>
            <person name="Secka A."/>
            <person name="Antonio M."/>
            <person name="Oren A."/>
            <person name="Chaudhuri R.R."/>
            <person name="La Ragione R."/>
            <person name="Hildebrand F."/>
            <person name="Pallen M.J."/>
        </authorList>
    </citation>
    <scope>NUCLEOTIDE SEQUENCE</scope>
    <source>
        <strain evidence="10">CHK183-6373</strain>
    </source>
</reference>
<protein>
    <submittedName>
        <fullName evidence="10">MFS transporter</fullName>
    </submittedName>
</protein>
<dbReference type="GO" id="GO:0030395">
    <property type="term" value="F:lactose binding"/>
    <property type="evidence" value="ECO:0007669"/>
    <property type="project" value="TreeGrafter"/>
</dbReference>
<dbReference type="Pfam" id="PF12832">
    <property type="entry name" value="MFS_1_like"/>
    <property type="match status" value="1"/>
</dbReference>
<proteinExistence type="predicted"/>
<dbReference type="PROSITE" id="PS50850">
    <property type="entry name" value="MFS"/>
    <property type="match status" value="1"/>
</dbReference>
<dbReference type="SUPFAM" id="SSF103473">
    <property type="entry name" value="MFS general substrate transporter"/>
    <property type="match status" value="1"/>
</dbReference>
<keyword evidence="3" id="KW-1003">Cell membrane</keyword>
<dbReference type="EMBL" id="DVOT01000037">
    <property type="protein sequence ID" value="HIV26713.1"/>
    <property type="molecule type" value="Genomic_DNA"/>
</dbReference>
<dbReference type="InterPro" id="IPR020846">
    <property type="entry name" value="MFS_dom"/>
</dbReference>
<dbReference type="GO" id="GO:0015528">
    <property type="term" value="F:lactose:proton symporter activity"/>
    <property type="evidence" value="ECO:0007669"/>
    <property type="project" value="TreeGrafter"/>
</dbReference>
<feature type="transmembrane region" description="Helical" evidence="8">
    <location>
        <begin position="356"/>
        <end position="377"/>
    </location>
</feature>
<comment type="subcellular location">
    <subcellularLocation>
        <location evidence="1">Cell inner membrane</location>
        <topology evidence="1">Multi-pass membrane protein</topology>
    </subcellularLocation>
</comment>
<feature type="transmembrane region" description="Helical" evidence="8">
    <location>
        <begin position="236"/>
        <end position="255"/>
    </location>
</feature>
<evidence type="ECO:0000256" key="3">
    <source>
        <dbReference type="ARBA" id="ARBA00022475"/>
    </source>
</evidence>
<keyword evidence="7 8" id="KW-0472">Membrane</keyword>
<dbReference type="Proteomes" id="UP000886884">
    <property type="component" value="Unassembled WGS sequence"/>
</dbReference>
<feature type="transmembrane region" description="Helical" evidence="8">
    <location>
        <begin position="78"/>
        <end position="106"/>
    </location>
</feature>
<dbReference type="AlphaFoldDB" id="A0A9D1TC16"/>
<feature type="transmembrane region" description="Helical" evidence="8">
    <location>
        <begin position="327"/>
        <end position="350"/>
    </location>
</feature>